<dbReference type="PANTHER" id="PTHR43792:SF10">
    <property type="entry name" value="N-ACETYLTRANSFERASE DOMAIN-CONTAINING PROTEIN"/>
    <property type="match status" value="1"/>
</dbReference>
<dbReference type="SUPFAM" id="SSF55729">
    <property type="entry name" value="Acyl-CoA N-acyltransferases (Nat)"/>
    <property type="match status" value="1"/>
</dbReference>
<dbReference type="Gene3D" id="3.40.630.30">
    <property type="match status" value="1"/>
</dbReference>
<protein>
    <submittedName>
        <fullName evidence="2">Ribosomal-protein-alanine N-acetyltransferase</fullName>
    </submittedName>
</protein>
<dbReference type="STRING" id="1423775.FD03_GL001486"/>
<evidence type="ECO:0000313" key="2">
    <source>
        <dbReference type="EMBL" id="KRK79122.1"/>
    </source>
</evidence>
<dbReference type="AlphaFoldDB" id="A0A0R1KGN0"/>
<gene>
    <name evidence="2" type="ORF">FD03_GL001486</name>
</gene>
<dbReference type="Proteomes" id="UP000051248">
    <property type="component" value="Unassembled WGS sequence"/>
</dbReference>
<dbReference type="PANTHER" id="PTHR43792">
    <property type="entry name" value="GNAT FAMILY, PUTATIVE (AFU_ORTHOLOGUE AFUA_3G00765)-RELATED-RELATED"/>
    <property type="match status" value="1"/>
</dbReference>
<keyword evidence="3" id="KW-1185">Reference proteome</keyword>
<dbReference type="eggNOG" id="COG1670">
    <property type="taxonomic scope" value="Bacteria"/>
</dbReference>
<dbReference type="PATRIC" id="fig|1423775.4.peg.1516"/>
<dbReference type="PROSITE" id="PS51186">
    <property type="entry name" value="GNAT"/>
    <property type="match status" value="1"/>
</dbReference>
<evidence type="ECO:0000313" key="3">
    <source>
        <dbReference type="Proteomes" id="UP000051248"/>
    </source>
</evidence>
<name>A0A0R1KGN0_9LACO</name>
<proteinExistence type="predicted"/>
<comment type="caution">
    <text evidence="2">The sequence shown here is derived from an EMBL/GenBank/DDBJ whole genome shotgun (WGS) entry which is preliminary data.</text>
</comment>
<dbReference type="InterPro" id="IPR051531">
    <property type="entry name" value="N-acetyltransferase"/>
</dbReference>
<dbReference type="Pfam" id="PF13302">
    <property type="entry name" value="Acetyltransf_3"/>
    <property type="match status" value="1"/>
</dbReference>
<dbReference type="RefSeq" id="WP_025024599.1">
    <property type="nucleotide sequence ID" value="NZ_AZDZ01000019.1"/>
</dbReference>
<evidence type="ECO:0000259" key="1">
    <source>
        <dbReference type="PROSITE" id="PS51186"/>
    </source>
</evidence>
<organism evidence="2 3">
    <name type="scientific">Companilactobacillus nodensis DSM 19682 = JCM 14932 = NBRC 107160</name>
    <dbReference type="NCBI Taxonomy" id="1423775"/>
    <lineage>
        <taxon>Bacteria</taxon>
        <taxon>Bacillati</taxon>
        <taxon>Bacillota</taxon>
        <taxon>Bacilli</taxon>
        <taxon>Lactobacillales</taxon>
        <taxon>Lactobacillaceae</taxon>
        <taxon>Companilactobacillus</taxon>
    </lineage>
</organism>
<sequence>MHLVGNNIIVRNFQEGDFDSFYRLVKNKRNHELSGMEYTEDINDAKQIFDRYLKLETSYCIALKENSLMVGIIELNERGMTSGLELTRELGFIIEEKYRHQHIASEAVELMIKYSFEELKLTELWAAAEKHNIAPQKLLVKHDFKYIYEVNQNFSILDNTDNLIEYYLLKP</sequence>
<dbReference type="InterPro" id="IPR016181">
    <property type="entry name" value="Acyl_CoA_acyltransferase"/>
</dbReference>
<dbReference type="InterPro" id="IPR000182">
    <property type="entry name" value="GNAT_dom"/>
</dbReference>
<dbReference type="EMBL" id="AZDZ01000019">
    <property type="protein sequence ID" value="KRK79122.1"/>
    <property type="molecule type" value="Genomic_DNA"/>
</dbReference>
<feature type="domain" description="N-acetyltransferase" evidence="1">
    <location>
        <begin position="8"/>
        <end position="171"/>
    </location>
</feature>
<dbReference type="GO" id="GO:0016747">
    <property type="term" value="F:acyltransferase activity, transferring groups other than amino-acyl groups"/>
    <property type="evidence" value="ECO:0007669"/>
    <property type="project" value="InterPro"/>
</dbReference>
<dbReference type="OrthoDB" id="9798081at2"/>
<reference evidence="2 3" key="1">
    <citation type="journal article" date="2015" name="Genome Announc.">
        <title>Expanding the biotechnology potential of lactobacilli through comparative genomics of 213 strains and associated genera.</title>
        <authorList>
            <person name="Sun Z."/>
            <person name="Harris H.M."/>
            <person name="McCann A."/>
            <person name="Guo C."/>
            <person name="Argimon S."/>
            <person name="Zhang W."/>
            <person name="Yang X."/>
            <person name="Jeffery I.B."/>
            <person name="Cooney J.C."/>
            <person name="Kagawa T.F."/>
            <person name="Liu W."/>
            <person name="Song Y."/>
            <person name="Salvetti E."/>
            <person name="Wrobel A."/>
            <person name="Rasinkangas P."/>
            <person name="Parkhill J."/>
            <person name="Rea M.C."/>
            <person name="O'Sullivan O."/>
            <person name="Ritari J."/>
            <person name="Douillard F.P."/>
            <person name="Paul Ross R."/>
            <person name="Yang R."/>
            <person name="Briner A.E."/>
            <person name="Felis G.E."/>
            <person name="de Vos W.M."/>
            <person name="Barrangou R."/>
            <person name="Klaenhammer T.R."/>
            <person name="Caufield P.W."/>
            <person name="Cui Y."/>
            <person name="Zhang H."/>
            <person name="O'Toole P.W."/>
        </authorList>
    </citation>
    <scope>NUCLEOTIDE SEQUENCE [LARGE SCALE GENOMIC DNA]</scope>
    <source>
        <strain evidence="2 3">DSM 19682</strain>
    </source>
</reference>
<accession>A0A0R1KGN0</accession>
<keyword evidence="2" id="KW-0808">Transferase</keyword>